<dbReference type="PANTHER" id="PTHR47941">
    <property type="entry name" value="PENTATRICOPEPTIDE REPEAT-CONTAINING PROTEIN 3, MITOCHONDRIAL"/>
    <property type="match status" value="1"/>
</dbReference>
<keyword evidence="3" id="KW-1185">Reference proteome</keyword>
<dbReference type="GeneID" id="104596001"/>
<evidence type="ECO:0000256" key="2">
    <source>
        <dbReference type="ARBA" id="ARBA00022737"/>
    </source>
</evidence>
<name>A0A1U8A0Z9_NELNU</name>
<dbReference type="InterPro" id="IPR011990">
    <property type="entry name" value="TPR-like_helical_dom_sf"/>
</dbReference>
<evidence type="ECO:0000313" key="3">
    <source>
        <dbReference type="Proteomes" id="UP000189703"/>
    </source>
</evidence>
<organism evidence="3 4">
    <name type="scientific">Nelumbo nucifera</name>
    <name type="common">Sacred lotus</name>
    <dbReference type="NCBI Taxonomy" id="4432"/>
    <lineage>
        <taxon>Eukaryota</taxon>
        <taxon>Viridiplantae</taxon>
        <taxon>Streptophyta</taxon>
        <taxon>Embryophyta</taxon>
        <taxon>Tracheophyta</taxon>
        <taxon>Spermatophyta</taxon>
        <taxon>Magnoliopsida</taxon>
        <taxon>Proteales</taxon>
        <taxon>Nelumbonaceae</taxon>
        <taxon>Nelumbo</taxon>
    </lineage>
</organism>
<protein>
    <submittedName>
        <fullName evidence="4">Pentatricopeptide repeat-containing protein At1g53330</fullName>
    </submittedName>
</protein>
<dbReference type="Proteomes" id="UP000189703">
    <property type="component" value="Unplaced"/>
</dbReference>
<comment type="similarity">
    <text evidence="1">Belongs to the PPR family. P subfamily.</text>
</comment>
<sequence>MRRILYSLQLSRNPNSNNPLKLFRYSLFSYDIITTKLGRPKMFNEMEQIFAQTSQETRFIPKEVIFAMSSPSTTALAWPNKLFELTIQFLIFVAKERLSNSLDDACKLFDETRRKDIKPNAITFGTLISVLCANLKLGEAFRLKEDMLRIFGLRPNAFVYASLIKGLC</sequence>
<proteinExistence type="inferred from homology"/>
<evidence type="ECO:0000256" key="1">
    <source>
        <dbReference type="ARBA" id="ARBA00007626"/>
    </source>
</evidence>
<dbReference type="Gene3D" id="1.25.40.10">
    <property type="entry name" value="Tetratricopeptide repeat domain"/>
    <property type="match status" value="1"/>
</dbReference>
<dbReference type="eggNOG" id="KOG4197">
    <property type="taxonomic scope" value="Eukaryota"/>
</dbReference>
<dbReference type="RefSeq" id="XP_010255268.1">
    <property type="nucleotide sequence ID" value="XM_010256966.2"/>
</dbReference>
<evidence type="ECO:0000313" key="4">
    <source>
        <dbReference type="RefSeq" id="XP_010255268.1"/>
    </source>
</evidence>
<dbReference type="KEGG" id="nnu:104596001"/>
<dbReference type="AlphaFoldDB" id="A0A1U8A0Z9"/>
<accession>A0A1U8A0Z9</accession>
<gene>
    <name evidence="4" type="primary">LOC104596001</name>
</gene>
<dbReference type="InterPro" id="IPR002885">
    <property type="entry name" value="PPR_rpt"/>
</dbReference>
<dbReference type="Pfam" id="PF13041">
    <property type="entry name" value="PPR_2"/>
    <property type="match status" value="1"/>
</dbReference>
<reference evidence="4" key="1">
    <citation type="submission" date="2025-08" db="UniProtKB">
        <authorList>
            <consortium name="RefSeq"/>
        </authorList>
    </citation>
    <scope>IDENTIFICATION</scope>
</reference>
<dbReference type="OrthoDB" id="185373at2759"/>
<keyword evidence="2" id="KW-0677">Repeat</keyword>